<dbReference type="InterPro" id="IPR032807">
    <property type="entry name" value="GNVR"/>
</dbReference>
<comment type="catalytic activity">
    <reaction evidence="8">
        <text>L-tyrosyl-[protein] + ATP = O-phospho-L-tyrosyl-[protein] + ADP + H(+)</text>
        <dbReference type="Rhea" id="RHEA:10596"/>
        <dbReference type="Rhea" id="RHEA-COMP:10136"/>
        <dbReference type="Rhea" id="RHEA-COMP:20101"/>
        <dbReference type="ChEBI" id="CHEBI:15378"/>
        <dbReference type="ChEBI" id="CHEBI:30616"/>
        <dbReference type="ChEBI" id="CHEBI:46858"/>
        <dbReference type="ChEBI" id="CHEBI:61978"/>
        <dbReference type="ChEBI" id="CHEBI:456216"/>
        <dbReference type="EC" id="2.7.10.2"/>
    </reaction>
</comment>
<dbReference type="GO" id="GO:0004715">
    <property type="term" value="F:non-membrane spanning protein tyrosine kinase activity"/>
    <property type="evidence" value="ECO:0007669"/>
    <property type="project" value="UniProtKB-EC"/>
</dbReference>
<keyword evidence="13" id="KW-1185">Reference proteome</keyword>
<accession>A0ABU4RE58</accession>
<evidence type="ECO:0000313" key="12">
    <source>
        <dbReference type="EMBL" id="MDX6190138.1"/>
    </source>
</evidence>
<dbReference type="SUPFAM" id="SSF52540">
    <property type="entry name" value="P-loop containing nucleoside triphosphate hydrolases"/>
    <property type="match status" value="1"/>
</dbReference>
<keyword evidence="6" id="KW-0067">ATP-binding</keyword>
<gene>
    <name evidence="12" type="ORF">SGQ83_12325</name>
</gene>
<evidence type="ECO:0000256" key="9">
    <source>
        <dbReference type="SAM" id="Phobius"/>
    </source>
</evidence>
<evidence type="ECO:0000313" key="13">
    <source>
        <dbReference type="Proteomes" id="UP001273350"/>
    </source>
</evidence>
<reference evidence="12 13" key="1">
    <citation type="submission" date="2023-11" db="EMBL/GenBank/DDBJ databases">
        <title>Unpublished Manusciprt.</title>
        <authorList>
            <person name="Saticioglu I.B."/>
            <person name="Ay H."/>
            <person name="Ajmi N."/>
            <person name="Altun S."/>
            <person name="Duman M."/>
        </authorList>
    </citation>
    <scope>NUCLEOTIDE SEQUENCE [LARGE SCALE GENOMIC DNA]</scope>
    <source>
        <strain evidence="12 13">Fl-318</strain>
    </source>
</reference>
<keyword evidence="5" id="KW-0418">Kinase</keyword>
<keyword evidence="7" id="KW-0829">Tyrosine-protein kinase</keyword>
<comment type="similarity">
    <text evidence="1">Belongs to the CpsD/CapB family.</text>
</comment>
<keyword evidence="4" id="KW-0547">Nucleotide-binding</keyword>
<dbReference type="PANTHER" id="PTHR32309">
    <property type="entry name" value="TYROSINE-PROTEIN KINASE"/>
    <property type="match status" value="1"/>
</dbReference>
<dbReference type="CDD" id="cd05387">
    <property type="entry name" value="BY-kinase"/>
    <property type="match status" value="1"/>
</dbReference>
<dbReference type="Proteomes" id="UP001273350">
    <property type="component" value="Unassembled WGS sequence"/>
</dbReference>
<feature type="domain" description="Tyrosine-protein kinase G-rich" evidence="11">
    <location>
        <begin position="454"/>
        <end position="532"/>
    </location>
</feature>
<dbReference type="InterPro" id="IPR027417">
    <property type="entry name" value="P-loop_NTPase"/>
</dbReference>
<feature type="domain" description="AAA" evidence="10">
    <location>
        <begin position="601"/>
        <end position="723"/>
    </location>
</feature>
<evidence type="ECO:0000256" key="1">
    <source>
        <dbReference type="ARBA" id="ARBA00007316"/>
    </source>
</evidence>
<protein>
    <recommendedName>
        <fullName evidence="2">non-specific protein-tyrosine kinase</fullName>
        <ecNumber evidence="2">2.7.10.2</ecNumber>
    </recommendedName>
</protein>
<evidence type="ECO:0000256" key="7">
    <source>
        <dbReference type="ARBA" id="ARBA00023137"/>
    </source>
</evidence>
<keyword evidence="9" id="KW-1133">Transmembrane helix</keyword>
<organism evidence="12 13">
    <name type="scientific">Flavobacterium cupriresistens</name>
    <dbReference type="NCBI Taxonomy" id="2893885"/>
    <lineage>
        <taxon>Bacteria</taxon>
        <taxon>Pseudomonadati</taxon>
        <taxon>Bacteroidota</taxon>
        <taxon>Flavobacteriia</taxon>
        <taxon>Flavobacteriales</taxon>
        <taxon>Flavobacteriaceae</taxon>
        <taxon>Flavobacterium</taxon>
    </lineage>
</organism>
<dbReference type="EC" id="2.7.10.2" evidence="2"/>
<dbReference type="Pfam" id="PF13807">
    <property type="entry name" value="GNVR"/>
    <property type="match status" value="1"/>
</dbReference>
<feature type="transmembrane region" description="Helical" evidence="9">
    <location>
        <begin position="515"/>
        <end position="536"/>
    </location>
</feature>
<dbReference type="RefSeq" id="WP_230003374.1">
    <property type="nucleotide sequence ID" value="NZ_CP087134.1"/>
</dbReference>
<keyword evidence="3 12" id="KW-0808">Transferase</keyword>
<dbReference type="InterPro" id="IPR005702">
    <property type="entry name" value="Wzc-like_C"/>
</dbReference>
<dbReference type="NCBIfam" id="TIGR01007">
    <property type="entry name" value="eps_fam"/>
    <property type="match status" value="1"/>
</dbReference>
<dbReference type="Pfam" id="PF13614">
    <property type="entry name" value="AAA_31"/>
    <property type="match status" value="1"/>
</dbReference>
<keyword evidence="9" id="KW-0812">Transmembrane</keyword>
<sequence length="811" mass="91551">MLDIKDFSIFENHSNFDFKGLLLKIVSYWKWFLVSLIIAFAIAHQVNIRKEKIYAMQTMISIKEESNPFFTSNTSLVFNWGGISDQVNGISTILKSRSHNELVVDKLQFYIDYLSQGKYNLVDSYGEVPFYLNIDKSKGQLANTLIGVKFISENVYEIRILFENNSVSVLNYSTNSYANTAVQPVEFVKRYKVGEQVSLPFLNWKLQINDNPGLYKGNEYFVRFNDFDGTVSNYRGINVTSDDKGGSLLTLSLQGTNKARMVDYLNSTVRMLIKIQLDGKNQFANNTIRFIDSTLVAMESQLKENGNELKTFRKDKNIYEIEGGGVKFSDKIMDFDVERDLISRKIAYYNSLKTYLNNSVDYSRLPAPSVAGIEDPNIITNVSKLIALSAQRSEMAYAVKSDKIFKDFDNQMNAVKGVLLENITSAKSSLLYDLSMINAKIGQAESTVKRLPEEQQELLKIKRKYDLNDNIYTEFLQKRNEAEIVKASNLSDIHFIDPAKDIGGDLVGPKTSANYVLALFLGMLVPLLFVFVIFFVNNSIQNVEDISKLTQIPLIGVIGVDKENMSLAVFDRPKSALSESFRAVRSSLQFLYKKQRVSGAKTLMITSSVSGEGKTFCSINIATVFALSEKKTVIVGLDLRKPRLADEFNLTKNVGVVNYLIKQKSLSEITNPTQIPNLDVILSGPIPPNPSELILSEAMKELIDELKQEYDYIILDTPPVGLVSDALELAQYADVTLYIVRQNYTKKDMITLLNNRVKRGELNNASIVLNGYENKAKYGSGYGYGAYSNGYYEEREKEGVVKSLLNKFNKK</sequence>
<evidence type="ECO:0000256" key="3">
    <source>
        <dbReference type="ARBA" id="ARBA00022679"/>
    </source>
</evidence>
<evidence type="ECO:0000256" key="4">
    <source>
        <dbReference type="ARBA" id="ARBA00022741"/>
    </source>
</evidence>
<keyword evidence="9" id="KW-0472">Membrane</keyword>
<evidence type="ECO:0000256" key="2">
    <source>
        <dbReference type="ARBA" id="ARBA00011903"/>
    </source>
</evidence>
<comment type="caution">
    <text evidence="12">The sequence shown here is derived from an EMBL/GenBank/DDBJ whole genome shotgun (WGS) entry which is preliminary data.</text>
</comment>
<name>A0ABU4RE58_9FLAO</name>
<evidence type="ECO:0000256" key="8">
    <source>
        <dbReference type="ARBA" id="ARBA00051245"/>
    </source>
</evidence>
<dbReference type="InterPro" id="IPR025669">
    <property type="entry name" value="AAA_dom"/>
</dbReference>
<dbReference type="PANTHER" id="PTHR32309:SF13">
    <property type="entry name" value="FERRIC ENTEROBACTIN TRANSPORT PROTEIN FEPE"/>
    <property type="match status" value="1"/>
</dbReference>
<dbReference type="EMBL" id="JAWXVI010000006">
    <property type="protein sequence ID" value="MDX6190138.1"/>
    <property type="molecule type" value="Genomic_DNA"/>
</dbReference>
<evidence type="ECO:0000259" key="11">
    <source>
        <dbReference type="Pfam" id="PF13807"/>
    </source>
</evidence>
<feature type="transmembrane region" description="Helical" evidence="9">
    <location>
        <begin position="28"/>
        <end position="46"/>
    </location>
</feature>
<dbReference type="Gene3D" id="3.40.50.300">
    <property type="entry name" value="P-loop containing nucleotide triphosphate hydrolases"/>
    <property type="match status" value="1"/>
</dbReference>
<evidence type="ECO:0000256" key="6">
    <source>
        <dbReference type="ARBA" id="ARBA00022840"/>
    </source>
</evidence>
<dbReference type="InterPro" id="IPR050445">
    <property type="entry name" value="Bact_polysacc_biosynth/exp"/>
</dbReference>
<evidence type="ECO:0000256" key="5">
    <source>
        <dbReference type="ARBA" id="ARBA00022777"/>
    </source>
</evidence>
<evidence type="ECO:0000259" key="10">
    <source>
        <dbReference type="Pfam" id="PF13614"/>
    </source>
</evidence>
<proteinExistence type="inferred from homology"/>